<evidence type="ECO:0000313" key="2">
    <source>
        <dbReference type="WBParaSite" id="PgR004_g218_t01"/>
    </source>
</evidence>
<dbReference type="AlphaFoldDB" id="A0A915ABW7"/>
<accession>A0A915ABW7</accession>
<reference evidence="2 3" key="1">
    <citation type="submission" date="2022-11" db="UniProtKB">
        <authorList>
            <consortium name="WormBaseParasite"/>
        </authorList>
    </citation>
    <scope>IDENTIFICATION</scope>
</reference>
<dbReference type="WBParaSite" id="PgR004_g218_t02">
    <property type="protein sequence ID" value="PgR004_g218_t02"/>
    <property type="gene ID" value="PgR004_g218"/>
</dbReference>
<name>A0A915ABW7_PARUN</name>
<proteinExistence type="predicted"/>
<evidence type="ECO:0000313" key="3">
    <source>
        <dbReference type="WBParaSite" id="PgR004_g218_t02"/>
    </source>
</evidence>
<organism evidence="1 3">
    <name type="scientific">Parascaris univalens</name>
    <name type="common">Nematode worm</name>
    <dbReference type="NCBI Taxonomy" id="6257"/>
    <lineage>
        <taxon>Eukaryota</taxon>
        <taxon>Metazoa</taxon>
        <taxon>Ecdysozoa</taxon>
        <taxon>Nematoda</taxon>
        <taxon>Chromadorea</taxon>
        <taxon>Rhabditida</taxon>
        <taxon>Spirurina</taxon>
        <taxon>Ascaridomorpha</taxon>
        <taxon>Ascaridoidea</taxon>
        <taxon>Ascarididae</taxon>
        <taxon>Parascaris</taxon>
    </lineage>
</organism>
<keyword evidence="1" id="KW-1185">Reference proteome</keyword>
<sequence>MKRDVDFRIKLEFRDLNMLTKKKICENRRQKYLTIMEHATATGKLKTAGSSLVEKMKRITELRLSDGPVTSDTREIDHIVQKFYIKLYRRETSCTCVARKNDEPFLQIIDQK</sequence>
<evidence type="ECO:0000313" key="1">
    <source>
        <dbReference type="Proteomes" id="UP000887569"/>
    </source>
</evidence>
<dbReference type="WBParaSite" id="PgR004_g218_t01">
    <property type="protein sequence ID" value="PgR004_g218_t01"/>
    <property type="gene ID" value="PgR004_g218"/>
</dbReference>
<dbReference type="Proteomes" id="UP000887569">
    <property type="component" value="Unplaced"/>
</dbReference>
<protein>
    <submittedName>
        <fullName evidence="2 3">Reverse transcriptase domain-containing protein</fullName>
    </submittedName>
</protein>